<evidence type="ECO:0000313" key="2">
    <source>
        <dbReference type="EMBL" id="EFA78323.1"/>
    </source>
</evidence>
<dbReference type="Proteomes" id="UP000001396">
    <property type="component" value="Unassembled WGS sequence"/>
</dbReference>
<accession>D3BK93</accession>
<dbReference type="InterPro" id="IPR028011">
    <property type="entry name" value="DUF4476"/>
</dbReference>
<dbReference type="AlphaFoldDB" id="D3BK93"/>
<dbReference type="Pfam" id="PF14771">
    <property type="entry name" value="DUF4476"/>
    <property type="match status" value="1"/>
</dbReference>
<feature type="domain" description="DUF4476" evidence="1">
    <location>
        <begin position="5"/>
        <end position="92"/>
    </location>
</feature>
<evidence type="ECO:0000313" key="3">
    <source>
        <dbReference type="Proteomes" id="UP000001396"/>
    </source>
</evidence>
<reference evidence="2 3" key="1">
    <citation type="journal article" date="2011" name="Genome Res.">
        <title>Phylogeny-wide analysis of social amoeba genomes highlights ancient origins for complex intercellular communication.</title>
        <authorList>
            <person name="Heidel A.J."/>
            <person name="Lawal H.M."/>
            <person name="Felder M."/>
            <person name="Schilde C."/>
            <person name="Helps N.R."/>
            <person name="Tunggal B."/>
            <person name="Rivero F."/>
            <person name="John U."/>
            <person name="Schleicher M."/>
            <person name="Eichinger L."/>
            <person name="Platzer M."/>
            <person name="Noegel A.A."/>
            <person name="Schaap P."/>
            <person name="Gloeckner G."/>
        </authorList>
    </citation>
    <scope>NUCLEOTIDE SEQUENCE [LARGE SCALE GENOMIC DNA]</scope>
    <source>
        <strain evidence="3">ATCC 26659 / Pp 5 / PN500</strain>
    </source>
</reference>
<evidence type="ECO:0000259" key="1">
    <source>
        <dbReference type="Pfam" id="PF14771"/>
    </source>
</evidence>
<protein>
    <recommendedName>
        <fullName evidence="1">DUF4476 domain-containing protein</fullName>
    </recommendedName>
</protein>
<sequence>MADLITDKDIKNFEEQLKGVILDRDRLRLVKTIANSFSFTSENVKKLVQIQHYGEPKIQTAILMYPNVTDKQNYQIVIDQFYEEEKKMIKNQLNINL</sequence>
<gene>
    <name evidence="2" type="ORF">PPL_08974</name>
</gene>
<dbReference type="InParanoid" id="D3BK93"/>
<dbReference type="GeneID" id="31364450"/>
<dbReference type="RefSeq" id="XP_020430448.1">
    <property type="nucleotide sequence ID" value="XM_020579773.1"/>
</dbReference>
<comment type="caution">
    <text evidence="2">The sequence shown here is derived from an EMBL/GenBank/DDBJ whole genome shotgun (WGS) entry which is preliminary data.</text>
</comment>
<dbReference type="OMA" id="TDKQNYQ"/>
<name>D3BK93_HETP5</name>
<keyword evidence="3" id="KW-1185">Reference proteome</keyword>
<proteinExistence type="predicted"/>
<dbReference type="EMBL" id="ADBJ01000038">
    <property type="protein sequence ID" value="EFA78323.1"/>
    <property type="molecule type" value="Genomic_DNA"/>
</dbReference>
<organism evidence="2 3">
    <name type="scientific">Heterostelium pallidum (strain ATCC 26659 / Pp 5 / PN500)</name>
    <name type="common">Cellular slime mold</name>
    <name type="synonym">Polysphondylium pallidum</name>
    <dbReference type="NCBI Taxonomy" id="670386"/>
    <lineage>
        <taxon>Eukaryota</taxon>
        <taxon>Amoebozoa</taxon>
        <taxon>Evosea</taxon>
        <taxon>Eumycetozoa</taxon>
        <taxon>Dictyostelia</taxon>
        <taxon>Acytosteliales</taxon>
        <taxon>Acytosteliaceae</taxon>
        <taxon>Heterostelium</taxon>
    </lineage>
</organism>